<dbReference type="STRING" id="504797.SAMN05421678_108243"/>
<dbReference type="AlphaFoldDB" id="A0A1I2UMT6"/>
<evidence type="ECO:0000313" key="1">
    <source>
        <dbReference type="EMBL" id="SFG78340.1"/>
    </source>
</evidence>
<sequence>MPSNTTPQTPAYGDEGTWPYYAAQPPPHCPGCTAPLGQRHHPRCSVQQCAECFGQRHTTCDCDTAPTSQPSTTRPG</sequence>
<dbReference type="Proteomes" id="UP000199052">
    <property type="component" value="Unassembled WGS sequence"/>
</dbReference>
<protein>
    <submittedName>
        <fullName evidence="1">Uncharacterized protein</fullName>
    </submittedName>
</protein>
<reference evidence="1 2" key="1">
    <citation type="submission" date="2016-10" db="EMBL/GenBank/DDBJ databases">
        <authorList>
            <person name="de Groot N.N."/>
        </authorList>
    </citation>
    <scope>NUCLEOTIDE SEQUENCE [LARGE SCALE GENOMIC DNA]</scope>
    <source>
        <strain evidence="1 2">CPCC 202808</strain>
    </source>
</reference>
<dbReference type="EMBL" id="FOOI01000008">
    <property type="protein sequence ID" value="SFG78340.1"/>
    <property type="molecule type" value="Genomic_DNA"/>
</dbReference>
<organism evidence="1 2">
    <name type="scientific">Actinopolymorpha cephalotaxi</name>
    <dbReference type="NCBI Taxonomy" id="504797"/>
    <lineage>
        <taxon>Bacteria</taxon>
        <taxon>Bacillati</taxon>
        <taxon>Actinomycetota</taxon>
        <taxon>Actinomycetes</taxon>
        <taxon>Propionibacteriales</taxon>
        <taxon>Actinopolymorphaceae</taxon>
        <taxon>Actinopolymorpha</taxon>
    </lineage>
</organism>
<evidence type="ECO:0000313" key="2">
    <source>
        <dbReference type="Proteomes" id="UP000199052"/>
    </source>
</evidence>
<gene>
    <name evidence="1" type="ORF">SAMN05421678_108243</name>
</gene>
<accession>A0A1I2UMT6</accession>
<name>A0A1I2UMT6_9ACTN</name>
<proteinExistence type="predicted"/>